<dbReference type="SUPFAM" id="SSF55781">
    <property type="entry name" value="GAF domain-like"/>
    <property type="match status" value="1"/>
</dbReference>
<dbReference type="InterPro" id="IPR043128">
    <property type="entry name" value="Rev_trsase/Diguanyl_cyclase"/>
</dbReference>
<evidence type="ECO:0000256" key="2">
    <source>
        <dbReference type="ARBA" id="ARBA00034247"/>
    </source>
</evidence>
<organism evidence="4 5">
    <name type="scientific">Treponema maltophilum ATCC 51939</name>
    <dbReference type="NCBI Taxonomy" id="1125699"/>
    <lineage>
        <taxon>Bacteria</taxon>
        <taxon>Pseudomonadati</taxon>
        <taxon>Spirochaetota</taxon>
        <taxon>Spirochaetia</taxon>
        <taxon>Spirochaetales</taxon>
        <taxon>Treponemataceae</taxon>
        <taxon>Treponema</taxon>
    </lineage>
</organism>
<dbReference type="GO" id="GO:0043709">
    <property type="term" value="P:cell adhesion involved in single-species biofilm formation"/>
    <property type="evidence" value="ECO:0007669"/>
    <property type="project" value="TreeGrafter"/>
</dbReference>
<accession>S3KJN2</accession>
<dbReference type="InterPro" id="IPR000160">
    <property type="entry name" value="GGDEF_dom"/>
</dbReference>
<dbReference type="Pfam" id="PF00990">
    <property type="entry name" value="GGDEF"/>
    <property type="match status" value="1"/>
</dbReference>
<comment type="caution">
    <text evidence="4">The sequence shown here is derived from an EMBL/GenBank/DDBJ whole genome shotgun (WGS) entry which is preliminary data.</text>
</comment>
<dbReference type="EC" id="2.7.7.65" evidence="1"/>
<protein>
    <recommendedName>
        <fullName evidence="1">diguanylate cyclase</fullName>
        <ecNumber evidence="1">2.7.7.65</ecNumber>
    </recommendedName>
</protein>
<sequence length="430" mass="48664">MGKRKGSFFRIQKKKPRNASVSALITACERQLSASKQLLEIAKRLYSIFDFQALIETLLYICMYQMHVSGAAVYIHKSFHSDFFVLEEGYNALCLDEPVFYSIPASHPLIDYLAKTDRPHTVGELSALFEGSEPVQQFGALKTSLIVPIRQRTTLNGILLLGERVGQGMCPLYDTAEKEHIMAIASFAANAINIVTLIEMSTIDVMTHLKLKHYFCTVLTDKLEFSAVERLPLCLLMIDIDYFKNVNDTYGHIYGDSILQQVSKIIFEAIRGQDMAGRYGGDEFIVMLYDTDKNAAFLVAERIRRAVEEHCFECRGIRTMLTVSAGLSVFVPGTTGTTVRDLIDQADRALYESKRRGKNRISVFTPRPSESNVDTVSEKALLYRTVPCRILSWRSPFKVCINPYIVLLCIYAVDQQSGRSRRGKSFFVFR</sequence>
<dbReference type="InterPro" id="IPR050469">
    <property type="entry name" value="Diguanylate_Cyclase"/>
</dbReference>
<dbReference type="AlphaFoldDB" id="S3KJN2"/>
<comment type="catalytic activity">
    <reaction evidence="2">
        <text>2 GTP = 3',3'-c-di-GMP + 2 diphosphate</text>
        <dbReference type="Rhea" id="RHEA:24898"/>
        <dbReference type="ChEBI" id="CHEBI:33019"/>
        <dbReference type="ChEBI" id="CHEBI:37565"/>
        <dbReference type="ChEBI" id="CHEBI:58805"/>
        <dbReference type="EC" id="2.7.7.65"/>
    </reaction>
</comment>
<dbReference type="PANTHER" id="PTHR45138">
    <property type="entry name" value="REGULATORY COMPONENTS OF SENSORY TRANSDUCTION SYSTEM"/>
    <property type="match status" value="1"/>
</dbReference>
<dbReference type="eggNOG" id="COG3706">
    <property type="taxonomic scope" value="Bacteria"/>
</dbReference>
<dbReference type="GO" id="GO:0005886">
    <property type="term" value="C:plasma membrane"/>
    <property type="evidence" value="ECO:0007669"/>
    <property type="project" value="TreeGrafter"/>
</dbReference>
<dbReference type="PROSITE" id="PS51257">
    <property type="entry name" value="PROKAR_LIPOPROTEIN"/>
    <property type="match status" value="1"/>
</dbReference>
<dbReference type="RefSeq" id="WP_016524729.1">
    <property type="nucleotide sequence ID" value="NZ_KE332518.1"/>
</dbReference>
<dbReference type="PROSITE" id="PS50887">
    <property type="entry name" value="GGDEF"/>
    <property type="match status" value="1"/>
</dbReference>
<feature type="domain" description="GGDEF" evidence="3">
    <location>
        <begin position="231"/>
        <end position="366"/>
    </location>
</feature>
<dbReference type="CDD" id="cd01949">
    <property type="entry name" value="GGDEF"/>
    <property type="match status" value="1"/>
</dbReference>
<dbReference type="SUPFAM" id="SSF55073">
    <property type="entry name" value="Nucleotide cyclase"/>
    <property type="match status" value="1"/>
</dbReference>
<dbReference type="OrthoDB" id="9779586at2"/>
<dbReference type="HOGENOM" id="CLU_000445_11_24_12"/>
<keyword evidence="5" id="KW-1185">Reference proteome</keyword>
<gene>
    <name evidence="4" type="ORF">HMPREF9194_00430</name>
</gene>
<reference evidence="4 5" key="1">
    <citation type="submission" date="2013-04" db="EMBL/GenBank/DDBJ databases">
        <title>The Genome Sequence of Treponema maltophilum ATCC 51939.</title>
        <authorList>
            <consortium name="The Broad Institute Genomics Platform"/>
            <person name="Earl A."/>
            <person name="Ward D."/>
            <person name="Feldgarden M."/>
            <person name="Gevers D."/>
            <person name="Leonetti C."/>
            <person name="Blanton J.M."/>
            <person name="Dewhirst F.E."/>
            <person name="Izard J."/>
            <person name="Walker B."/>
            <person name="Young S."/>
            <person name="Zeng Q."/>
            <person name="Gargeya S."/>
            <person name="Fitzgerald M."/>
            <person name="Haas B."/>
            <person name="Abouelleil A."/>
            <person name="Allen A.W."/>
            <person name="Alvarado L."/>
            <person name="Arachchi H.M."/>
            <person name="Berlin A.M."/>
            <person name="Chapman S.B."/>
            <person name="Gainer-Dewar J."/>
            <person name="Goldberg J."/>
            <person name="Griggs A."/>
            <person name="Gujja S."/>
            <person name="Hansen M."/>
            <person name="Howarth C."/>
            <person name="Imamovic A."/>
            <person name="Ireland A."/>
            <person name="Larimer J."/>
            <person name="McCowan C."/>
            <person name="Murphy C."/>
            <person name="Pearson M."/>
            <person name="Poon T.W."/>
            <person name="Priest M."/>
            <person name="Roberts A."/>
            <person name="Saif S."/>
            <person name="Shea T."/>
            <person name="Sisk P."/>
            <person name="Sykes S."/>
            <person name="Wortman J."/>
            <person name="Nusbaum C."/>
            <person name="Birren B."/>
        </authorList>
    </citation>
    <scope>NUCLEOTIDE SEQUENCE [LARGE SCALE GENOMIC DNA]</scope>
    <source>
        <strain evidence="4 5">ATCC 51939</strain>
    </source>
</reference>
<dbReference type="Gene3D" id="3.30.70.270">
    <property type="match status" value="1"/>
</dbReference>
<evidence type="ECO:0000259" key="3">
    <source>
        <dbReference type="PROSITE" id="PS50887"/>
    </source>
</evidence>
<name>S3KJN2_TREMA</name>
<dbReference type="PANTHER" id="PTHR45138:SF9">
    <property type="entry name" value="DIGUANYLATE CYCLASE DGCM-RELATED"/>
    <property type="match status" value="1"/>
</dbReference>
<dbReference type="STRING" id="1125699.HMPREF9194_00430"/>
<dbReference type="InterPro" id="IPR029016">
    <property type="entry name" value="GAF-like_dom_sf"/>
</dbReference>
<dbReference type="NCBIfam" id="TIGR00254">
    <property type="entry name" value="GGDEF"/>
    <property type="match status" value="1"/>
</dbReference>
<dbReference type="Gene3D" id="3.30.450.40">
    <property type="match status" value="1"/>
</dbReference>
<dbReference type="PATRIC" id="fig|1125699.3.peg.436"/>
<dbReference type="InterPro" id="IPR029787">
    <property type="entry name" value="Nucleotide_cyclase"/>
</dbReference>
<evidence type="ECO:0000256" key="1">
    <source>
        <dbReference type="ARBA" id="ARBA00012528"/>
    </source>
</evidence>
<dbReference type="EMBL" id="ATFF01000002">
    <property type="protein sequence ID" value="EPF32432.1"/>
    <property type="molecule type" value="Genomic_DNA"/>
</dbReference>
<dbReference type="FunFam" id="3.30.70.270:FF:000001">
    <property type="entry name" value="Diguanylate cyclase domain protein"/>
    <property type="match status" value="1"/>
</dbReference>
<dbReference type="GO" id="GO:1902201">
    <property type="term" value="P:negative regulation of bacterial-type flagellum-dependent cell motility"/>
    <property type="evidence" value="ECO:0007669"/>
    <property type="project" value="TreeGrafter"/>
</dbReference>
<dbReference type="SMART" id="SM00267">
    <property type="entry name" value="GGDEF"/>
    <property type="match status" value="1"/>
</dbReference>
<dbReference type="Proteomes" id="UP000014541">
    <property type="component" value="Unassembled WGS sequence"/>
</dbReference>
<dbReference type="GO" id="GO:0052621">
    <property type="term" value="F:diguanylate cyclase activity"/>
    <property type="evidence" value="ECO:0007669"/>
    <property type="project" value="UniProtKB-EC"/>
</dbReference>
<evidence type="ECO:0000313" key="5">
    <source>
        <dbReference type="Proteomes" id="UP000014541"/>
    </source>
</evidence>
<proteinExistence type="predicted"/>
<evidence type="ECO:0000313" key="4">
    <source>
        <dbReference type="EMBL" id="EPF32432.1"/>
    </source>
</evidence>